<dbReference type="AlphaFoldDB" id="A0A1R1Y6N5"/>
<feature type="compositionally biased region" description="Polar residues" evidence="1">
    <location>
        <begin position="153"/>
        <end position="162"/>
    </location>
</feature>
<organism evidence="4 5">
    <name type="scientific">Smittium culicis</name>
    <dbReference type="NCBI Taxonomy" id="133412"/>
    <lineage>
        <taxon>Eukaryota</taxon>
        <taxon>Fungi</taxon>
        <taxon>Fungi incertae sedis</taxon>
        <taxon>Zoopagomycota</taxon>
        <taxon>Kickxellomycotina</taxon>
        <taxon>Harpellomycetes</taxon>
        <taxon>Harpellales</taxon>
        <taxon>Legeriomycetaceae</taxon>
        <taxon>Smittium</taxon>
    </lineage>
</organism>
<feature type="compositionally biased region" description="Basic residues" evidence="1">
    <location>
        <begin position="309"/>
        <end position="318"/>
    </location>
</feature>
<feature type="region of interest" description="Disordered" evidence="1">
    <location>
        <begin position="260"/>
        <end position="318"/>
    </location>
</feature>
<protein>
    <submittedName>
        <fullName evidence="4">Uncharacterized protein</fullName>
    </submittedName>
</protein>
<name>A0A1R1Y6N5_9FUNG</name>
<dbReference type="EMBL" id="LSSN01000738">
    <property type="protein sequence ID" value="OMJ22559.1"/>
    <property type="molecule type" value="Genomic_DNA"/>
</dbReference>
<keyword evidence="2" id="KW-1133">Transmembrane helix</keyword>
<sequence>MKFKTIFLSKFALLAISFAEAARLNDFDKKILEITRESENHISSSSSSSINEKEIFNINSEDLIQYSRDNDINSIDYKDDDILGLFKDKSVIGSDILDFEDTSSSHDSDKNSINQDSSNSAGGDIEVIDGKKLVGSNGSASVEDLIKALKLQSNASSESPKPQKNPEVNADENSDNGNYNKKVVIINKYIPVPFMGGFNGNYQNFGGFGSFGANYGNQGNAANFGIGMNQKNIGNRFFGYNKGFQNSYNRMNSNNRENFRQDINDHRNGNNYSNDRRNCDNNSNNSRDSDRNSNNSRDCDNSSSENRPRHAHRPKRIPRFMPCDAGVVSKIEYLIRRIPSGEDYNSPSANSMCYPSSNFSALRYRDIEGPLKQLANAGKTGNMGSVRIAISSGMGGLQKGPNRVAEFFMVFNDTMRKYAAHLKKQMIKGSGEIRDMYTLRQKMELYARSFSGNEIELADFIKLLFMHFNCSSSAKSNFAQTLSMMIEYSNSVSVRNVSYGYRPLQSSIIRFTEMLNTHYKCESNKIFDNCGRHIGTVIDSAISGDSGAIYEFIEIIVRSANKNIGLFRNDVLTLIYASQAYINLFSTSLYNVFSAITGNPTPLAYVIDSTTRGFIKHKRTVKYLLYFYKMYYRINHVYIGDIIMRFVSSFFVVLCIFWIPFCCCC</sequence>
<evidence type="ECO:0000256" key="3">
    <source>
        <dbReference type="SAM" id="SignalP"/>
    </source>
</evidence>
<feature type="chain" id="PRO_5012955211" evidence="3">
    <location>
        <begin position="22"/>
        <end position="665"/>
    </location>
</feature>
<feature type="compositionally biased region" description="Low complexity" evidence="1">
    <location>
        <begin position="280"/>
        <end position="305"/>
    </location>
</feature>
<keyword evidence="5" id="KW-1185">Reference proteome</keyword>
<reference evidence="4 5" key="1">
    <citation type="submission" date="2017-01" db="EMBL/GenBank/DDBJ databases">
        <authorList>
            <person name="Mah S.A."/>
            <person name="Swanson W.J."/>
            <person name="Moy G.W."/>
            <person name="Vacquier V.D."/>
        </authorList>
    </citation>
    <scope>NUCLEOTIDE SEQUENCE [LARGE SCALE GENOMIC DNA]</scope>
    <source>
        <strain evidence="4 5">GSMNP</strain>
    </source>
</reference>
<gene>
    <name evidence="4" type="ORF">AYI70_g2808</name>
</gene>
<dbReference type="Proteomes" id="UP000187283">
    <property type="component" value="Unassembled WGS sequence"/>
</dbReference>
<keyword evidence="3" id="KW-0732">Signal</keyword>
<keyword evidence="2" id="KW-0472">Membrane</keyword>
<dbReference type="OrthoDB" id="5585044at2759"/>
<comment type="caution">
    <text evidence="4">The sequence shown here is derived from an EMBL/GenBank/DDBJ whole genome shotgun (WGS) entry which is preliminary data.</text>
</comment>
<feature type="region of interest" description="Disordered" evidence="1">
    <location>
        <begin position="101"/>
        <end position="125"/>
    </location>
</feature>
<feature type="signal peptide" evidence="3">
    <location>
        <begin position="1"/>
        <end position="21"/>
    </location>
</feature>
<accession>A0A1R1Y6N5</accession>
<feature type="compositionally biased region" description="Polar residues" evidence="1">
    <location>
        <begin position="111"/>
        <end position="121"/>
    </location>
</feature>
<feature type="transmembrane region" description="Helical" evidence="2">
    <location>
        <begin position="642"/>
        <end position="663"/>
    </location>
</feature>
<keyword evidence="2" id="KW-0812">Transmembrane</keyword>
<proteinExistence type="predicted"/>
<feature type="region of interest" description="Disordered" evidence="1">
    <location>
        <begin position="153"/>
        <end position="177"/>
    </location>
</feature>
<evidence type="ECO:0000313" key="5">
    <source>
        <dbReference type="Proteomes" id="UP000187283"/>
    </source>
</evidence>
<evidence type="ECO:0000256" key="1">
    <source>
        <dbReference type="SAM" id="MobiDB-lite"/>
    </source>
</evidence>
<evidence type="ECO:0000313" key="4">
    <source>
        <dbReference type="EMBL" id="OMJ22559.1"/>
    </source>
</evidence>
<evidence type="ECO:0000256" key="2">
    <source>
        <dbReference type="SAM" id="Phobius"/>
    </source>
</evidence>
<feature type="compositionally biased region" description="Basic and acidic residues" evidence="1">
    <location>
        <begin position="260"/>
        <end position="279"/>
    </location>
</feature>